<reference evidence="1" key="1">
    <citation type="submission" date="2023-07" db="EMBL/GenBank/DDBJ databases">
        <title>Sorghum-associated microbial communities from plants grown in Nebraska, USA.</title>
        <authorList>
            <person name="Schachtman D."/>
        </authorList>
    </citation>
    <scope>NUCLEOTIDE SEQUENCE</scope>
    <source>
        <strain evidence="1">2697</strain>
    </source>
</reference>
<dbReference type="Proteomes" id="UP001246858">
    <property type="component" value="Unassembled WGS sequence"/>
</dbReference>
<proteinExistence type="predicted"/>
<keyword evidence="2" id="KW-1185">Reference proteome</keyword>
<sequence length="390" mass="43391">MKSLLTFVLFIIFSLTKLFAQNTTEAVTMEGDTVQLFTNKTWKFKPRPAADVYDIDSNKYKTVRIGDQVWMAENLKTTRFKDGTPITNAKTLEQWRGSLAPAYAAYNNDSSLVAENGLLYNWGAVSSNSCLCPEGWRVPTKEDYETMLRANTKSLYYNVNNTGGFMARLSGARYMSNAGQFLSYNFSAHFYTSSITAKNDPYFLSLTPIYSNTEVRAYDGTNPKESRLFGLSVRCIRMEQPFQTFSQHPSVQPQNPSAGGATVVKPQPKPGYTAVYSASSDGTQGTKILYFVKNGVVYAADQSNNVSTRVLRYIVGEKVFGADANTGARTNTVLYYIVGTKVYAADLQTRERTNTVLHHIVNNVVYAAEAYTGAITNRKLRFIIGGEITD</sequence>
<gene>
    <name evidence="1" type="ORF">J2X78_000542</name>
</gene>
<protein>
    <submittedName>
        <fullName evidence="1">Uncharacterized protein (TIGR02145 family)</fullName>
    </submittedName>
</protein>
<evidence type="ECO:0000313" key="1">
    <source>
        <dbReference type="EMBL" id="MDR6781990.1"/>
    </source>
</evidence>
<evidence type="ECO:0000313" key="2">
    <source>
        <dbReference type="Proteomes" id="UP001246858"/>
    </source>
</evidence>
<dbReference type="EMBL" id="JAVDTF010000001">
    <property type="protein sequence ID" value="MDR6781990.1"/>
    <property type="molecule type" value="Genomic_DNA"/>
</dbReference>
<name>A0ACC6KRL0_9SPHI</name>
<organism evidence="1 2">
    <name type="scientific">Pedobacter africanus</name>
    <dbReference type="NCBI Taxonomy" id="151894"/>
    <lineage>
        <taxon>Bacteria</taxon>
        <taxon>Pseudomonadati</taxon>
        <taxon>Bacteroidota</taxon>
        <taxon>Sphingobacteriia</taxon>
        <taxon>Sphingobacteriales</taxon>
        <taxon>Sphingobacteriaceae</taxon>
        <taxon>Pedobacter</taxon>
    </lineage>
</organism>
<comment type="caution">
    <text evidence="1">The sequence shown here is derived from an EMBL/GenBank/DDBJ whole genome shotgun (WGS) entry which is preliminary data.</text>
</comment>
<accession>A0ACC6KRL0</accession>